<proteinExistence type="predicted"/>
<evidence type="ECO:0000313" key="2">
    <source>
        <dbReference type="EMBL" id="EGF97354.1"/>
    </source>
</evidence>
<protein>
    <submittedName>
        <fullName evidence="2">Uncharacterized protein</fullName>
    </submittedName>
</protein>
<dbReference type="GeneID" id="18933907"/>
<feature type="region of interest" description="Disordered" evidence="1">
    <location>
        <begin position="58"/>
        <end position="97"/>
    </location>
</feature>
<dbReference type="Proteomes" id="UP000001072">
    <property type="component" value="Unassembled WGS sequence"/>
</dbReference>
<evidence type="ECO:0000256" key="1">
    <source>
        <dbReference type="SAM" id="MobiDB-lite"/>
    </source>
</evidence>
<sequence>MFSWLRAVRSLPGWTPHDTRDLHDRLNPLVAALKKGERLIGQTRPPFGIPAHRLGAPVATPVASSGPPQIDGGAGPSPPLANSTDTSPAQEPPQAAHESLMPIELELPDEIEKEISGFEALLEFPTNIPVGLATDEFAVFFDHPLWLPTPDEDEDDGTWGLFVKMMDCHLGIDVIPKTFRRGPHGFEGLFRRWVTTSRAINGWPIPSGDLYLQSKFDSITRYIESQRIKPQPHEPSQLNITTAQPKSVTESTAGVSAPPNPSTQAPAYVDPSMMTFSGAPETRQQPVPTLDTLELPSSTNTTTSHSATAPPQPPLKTSDVEATSLCAASTDHGPSLEPRAKTPDHSPPTNPNPVISTTLSPSLGLNLGCKSHPKDLLATLKDLTHPNITGDVLPTSSSKSPTPSSPKSAPMLPINPPGGIPAGGVPIPVSEDVRTIVPKVGIWAAPDPTAFEVAKKTIGRKTIHNDDMPDIY</sequence>
<feature type="compositionally biased region" description="Low complexity" evidence="1">
    <location>
        <begin position="296"/>
        <end position="309"/>
    </location>
</feature>
<dbReference type="HOGENOM" id="CLU_578816_0_0_1"/>
<keyword evidence="3" id="KW-1185">Reference proteome</keyword>
<dbReference type="EMBL" id="GL883247">
    <property type="protein sequence ID" value="EGF97354.1"/>
    <property type="molecule type" value="Genomic_DNA"/>
</dbReference>
<feature type="region of interest" description="Disordered" evidence="1">
    <location>
        <begin position="227"/>
        <end position="354"/>
    </location>
</feature>
<feature type="compositionally biased region" description="Low complexity" evidence="1">
    <location>
        <begin position="394"/>
        <end position="408"/>
    </location>
</feature>
<dbReference type="RefSeq" id="XP_007419381.1">
    <property type="nucleotide sequence ID" value="XM_007419319.1"/>
</dbReference>
<organism evidence="3">
    <name type="scientific">Melampsora larici-populina (strain 98AG31 / pathotype 3-4-7)</name>
    <name type="common">Poplar leaf rust fungus</name>
    <dbReference type="NCBI Taxonomy" id="747676"/>
    <lineage>
        <taxon>Eukaryota</taxon>
        <taxon>Fungi</taxon>
        <taxon>Dikarya</taxon>
        <taxon>Basidiomycota</taxon>
        <taxon>Pucciniomycotina</taxon>
        <taxon>Pucciniomycetes</taxon>
        <taxon>Pucciniales</taxon>
        <taxon>Melampsoraceae</taxon>
        <taxon>Melampsora</taxon>
    </lineage>
</organism>
<dbReference type="AlphaFoldDB" id="F4SDC6"/>
<dbReference type="VEuPathDB" id="FungiDB:MELLADRAFT_85619"/>
<feature type="compositionally biased region" description="Polar residues" evidence="1">
    <location>
        <begin position="80"/>
        <end position="89"/>
    </location>
</feature>
<feature type="region of interest" description="Disordered" evidence="1">
    <location>
        <begin position="388"/>
        <end position="408"/>
    </location>
</feature>
<dbReference type="KEGG" id="mlr:MELLADRAFT_85619"/>
<name>F4SDC6_MELLP</name>
<feature type="compositionally biased region" description="Polar residues" evidence="1">
    <location>
        <begin position="234"/>
        <end position="254"/>
    </location>
</feature>
<reference evidence="3" key="1">
    <citation type="journal article" date="2011" name="Proc. Natl. Acad. Sci. U.S.A.">
        <title>Obligate biotrophy features unraveled by the genomic analysis of rust fungi.</title>
        <authorList>
            <person name="Duplessis S."/>
            <person name="Cuomo C.A."/>
            <person name="Lin Y.-C."/>
            <person name="Aerts A."/>
            <person name="Tisserant E."/>
            <person name="Veneault-Fourrey C."/>
            <person name="Joly D.L."/>
            <person name="Hacquard S."/>
            <person name="Amselem J."/>
            <person name="Cantarel B.L."/>
            <person name="Chiu R."/>
            <person name="Coutinho P.M."/>
            <person name="Feau N."/>
            <person name="Field M."/>
            <person name="Frey P."/>
            <person name="Gelhaye E."/>
            <person name="Goldberg J."/>
            <person name="Grabherr M.G."/>
            <person name="Kodira C.D."/>
            <person name="Kohler A."/>
            <person name="Kuees U."/>
            <person name="Lindquist E.A."/>
            <person name="Lucas S.M."/>
            <person name="Mago R."/>
            <person name="Mauceli E."/>
            <person name="Morin E."/>
            <person name="Murat C."/>
            <person name="Pangilinan J.L."/>
            <person name="Park R."/>
            <person name="Pearson M."/>
            <person name="Quesneville H."/>
            <person name="Rouhier N."/>
            <person name="Sakthikumar S."/>
            <person name="Salamov A.A."/>
            <person name="Schmutz J."/>
            <person name="Selles B."/>
            <person name="Shapiro H."/>
            <person name="Tanguay P."/>
            <person name="Tuskan G.A."/>
            <person name="Henrissat B."/>
            <person name="Van de Peer Y."/>
            <person name="Rouze P."/>
            <person name="Ellis J.G."/>
            <person name="Dodds P.N."/>
            <person name="Schein J.E."/>
            <person name="Zhong S."/>
            <person name="Hamelin R.C."/>
            <person name="Grigoriev I.V."/>
            <person name="Szabo L.J."/>
            <person name="Martin F."/>
        </authorList>
    </citation>
    <scope>NUCLEOTIDE SEQUENCE [LARGE SCALE GENOMIC DNA]</scope>
    <source>
        <strain evidence="3">98AG31 / pathotype 3-4-7</strain>
    </source>
</reference>
<gene>
    <name evidence="2" type="ORF">MELLADRAFT_85619</name>
</gene>
<accession>F4SDC6</accession>
<dbReference type="InParanoid" id="F4SDC6"/>
<evidence type="ECO:0000313" key="3">
    <source>
        <dbReference type="Proteomes" id="UP000001072"/>
    </source>
</evidence>